<sequence length="281" mass="32475">MRKEEKGETMVKKVNLVGVETYPEGRTTYFFIKKQDLRKGDWCTYRLREGMGIGQVKFIVLTQQEAPPGYTRYLKRATLEDKLEFERRMKLEKKAFEVALDKISHSHLPMKLVSTRYPLGIDRITFYYTAKQRVDFRILVKDLAAIFKMRIQMRQIGARDEPQVLTESFGICGRRICCASFLGNIKRRLDSVSLEAARLQNLPLASSKISGICGRLRCCLNFEYTTYSELKKDLPQVGEVIKWQGEKMEIVSRNLLTETVTAQTKNGIRKALTKGQLNKLK</sequence>
<evidence type="ECO:0000313" key="3">
    <source>
        <dbReference type="Proteomes" id="UP000320781"/>
    </source>
</evidence>
<dbReference type="EMBL" id="SOKU01000205">
    <property type="protein sequence ID" value="TES85512.1"/>
    <property type="molecule type" value="Genomic_DNA"/>
</dbReference>
<dbReference type="PROSITE" id="PS51411">
    <property type="entry name" value="PSP1_C"/>
    <property type="match status" value="1"/>
</dbReference>
<proteinExistence type="predicted"/>
<gene>
    <name evidence="2" type="ORF">E3J95_04205</name>
</gene>
<dbReference type="GO" id="GO:0005737">
    <property type="term" value="C:cytoplasm"/>
    <property type="evidence" value="ECO:0007669"/>
    <property type="project" value="TreeGrafter"/>
</dbReference>
<dbReference type="InterPro" id="IPR007557">
    <property type="entry name" value="PSP1_C"/>
</dbReference>
<dbReference type="Proteomes" id="UP000320781">
    <property type="component" value="Unassembled WGS sequence"/>
</dbReference>
<dbReference type="PANTHER" id="PTHR43830:SF3">
    <property type="entry name" value="PROTEIN PSP1"/>
    <property type="match status" value="1"/>
</dbReference>
<dbReference type="AlphaFoldDB" id="A0A523QIS7"/>
<organism evidence="2 3">
    <name type="scientific">Aerophobetes bacterium</name>
    <dbReference type="NCBI Taxonomy" id="2030807"/>
    <lineage>
        <taxon>Bacteria</taxon>
        <taxon>Candidatus Aerophobota</taxon>
    </lineage>
</organism>
<name>A0A523QIS7_UNCAE</name>
<comment type="caution">
    <text evidence="2">The sequence shown here is derived from an EMBL/GenBank/DDBJ whole genome shotgun (WGS) entry which is preliminary data.</text>
</comment>
<dbReference type="Pfam" id="PF04468">
    <property type="entry name" value="PSP1"/>
    <property type="match status" value="1"/>
</dbReference>
<evidence type="ECO:0000313" key="2">
    <source>
        <dbReference type="EMBL" id="TES85512.1"/>
    </source>
</evidence>
<reference evidence="2 3" key="1">
    <citation type="submission" date="2019-03" db="EMBL/GenBank/DDBJ databases">
        <title>Metabolic potential of uncultured bacteria and archaea associated with petroleum seepage in deep-sea sediments.</title>
        <authorList>
            <person name="Dong X."/>
            <person name="Hubert C."/>
        </authorList>
    </citation>
    <scope>NUCLEOTIDE SEQUENCE [LARGE SCALE GENOMIC DNA]</scope>
    <source>
        <strain evidence="2">E44_bin92</strain>
    </source>
</reference>
<dbReference type="PANTHER" id="PTHR43830">
    <property type="entry name" value="PROTEIN PSP1"/>
    <property type="match status" value="1"/>
</dbReference>
<dbReference type="NCBIfam" id="NF041131">
    <property type="entry name" value="RicT_YaaT_fam"/>
    <property type="match status" value="1"/>
</dbReference>
<accession>A0A523QIS7</accession>
<evidence type="ECO:0000259" key="1">
    <source>
        <dbReference type="PROSITE" id="PS51411"/>
    </source>
</evidence>
<dbReference type="InterPro" id="IPR047767">
    <property type="entry name" value="PSP1-like"/>
</dbReference>
<protein>
    <submittedName>
        <fullName evidence="2">Stage 0 sporulation protein</fullName>
    </submittedName>
</protein>
<feature type="domain" description="PSP1 C-terminal" evidence="1">
    <location>
        <begin position="71"/>
        <end position="156"/>
    </location>
</feature>